<dbReference type="Proteomes" id="UP000324800">
    <property type="component" value="Unassembled WGS sequence"/>
</dbReference>
<evidence type="ECO:0000313" key="2">
    <source>
        <dbReference type="Proteomes" id="UP000324800"/>
    </source>
</evidence>
<proteinExistence type="predicted"/>
<reference evidence="1 2" key="1">
    <citation type="submission" date="2019-03" db="EMBL/GenBank/DDBJ databases">
        <title>Single cell metagenomics reveals metabolic interactions within the superorganism composed of flagellate Streblomastix strix and complex community of Bacteroidetes bacteria on its surface.</title>
        <authorList>
            <person name="Treitli S.C."/>
            <person name="Kolisko M."/>
            <person name="Husnik F."/>
            <person name="Keeling P."/>
            <person name="Hampl V."/>
        </authorList>
    </citation>
    <scope>NUCLEOTIDE SEQUENCE [LARGE SCALE GENOMIC DNA]</scope>
    <source>
        <strain evidence="1">ST1C</strain>
    </source>
</reference>
<evidence type="ECO:0000313" key="1">
    <source>
        <dbReference type="EMBL" id="KAA6373967.1"/>
    </source>
</evidence>
<dbReference type="AlphaFoldDB" id="A0A5J4UUA4"/>
<name>A0A5J4UUA4_9EUKA</name>
<protein>
    <submittedName>
        <fullName evidence="1">Uncharacterized protein</fullName>
    </submittedName>
</protein>
<dbReference type="EMBL" id="SNRW01012330">
    <property type="protein sequence ID" value="KAA6373967.1"/>
    <property type="molecule type" value="Genomic_DNA"/>
</dbReference>
<organism evidence="1 2">
    <name type="scientific">Streblomastix strix</name>
    <dbReference type="NCBI Taxonomy" id="222440"/>
    <lineage>
        <taxon>Eukaryota</taxon>
        <taxon>Metamonada</taxon>
        <taxon>Preaxostyla</taxon>
        <taxon>Oxymonadida</taxon>
        <taxon>Streblomastigidae</taxon>
        <taxon>Streblomastix</taxon>
    </lineage>
</organism>
<gene>
    <name evidence="1" type="ORF">EZS28_030505</name>
</gene>
<comment type="caution">
    <text evidence="1">The sequence shown here is derived from an EMBL/GenBank/DDBJ whole genome shotgun (WGS) entry which is preliminary data.</text>
</comment>
<accession>A0A5J4UUA4</accession>
<dbReference type="OrthoDB" id="2381483at2759"/>
<sequence>MNSASKQLINLKDKFLLKFDIYEKAIKGEYKDESELMQDLMRVMCYTTANDGSAMYMVKQWDSASGVNIIRYISEQNIRCLFNKVKWKKNKKTYDIFHEYNHLFHKIGIKFYSKNPNEFSIFQGLRQSVLDTADMSGIEQFLGLVKDTIAVDDEIVYEYILNWLSWIIQNIGEKSGVAPVLMGSQGFGKNRFADAICELFADYPVSNISDMSKLTVAFNALIEDKIKSFE</sequence>